<gene>
    <name evidence="6" type="ORF">ASCRUDRAFT_38534</name>
</gene>
<dbReference type="GO" id="GO:0016303">
    <property type="term" value="F:1-phosphatidylinositol-3-kinase activity"/>
    <property type="evidence" value="ECO:0007669"/>
    <property type="project" value="EnsemblFungi"/>
</dbReference>
<dbReference type="FunCoup" id="A0A1D2VB71">
    <property type="interactions" value="57"/>
</dbReference>
<reference evidence="7" key="1">
    <citation type="submission" date="2016-05" db="EMBL/GenBank/DDBJ databases">
        <title>Comparative genomics of biotechnologically important yeasts.</title>
        <authorList>
            <consortium name="DOE Joint Genome Institute"/>
            <person name="Riley R."/>
            <person name="Haridas S."/>
            <person name="Wolfe K.H."/>
            <person name="Lopes M.R."/>
            <person name="Hittinger C.T."/>
            <person name="Goker M."/>
            <person name="Salamov A."/>
            <person name="Wisecaver J."/>
            <person name="Long T.M."/>
            <person name="Aerts A.L."/>
            <person name="Barry K."/>
            <person name="Choi C."/>
            <person name="Clum A."/>
            <person name="Coughlan A.Y."/>
            <person name="Deshpande S."/>
            <person name="Douglass A.P."/>
            <person name="Hanson S.J."/>
            <person name="Klenk H.-P."/>
            <person name="Labutti K."/>
            <person name="Lapidus A."/>
            <person name="Lindquist E."/>
            <person name="Lipzen A."/>
            <person name="Meier-Kolthoff J.P."/>
            <person name="Ohm R.A."/>
            <person name="Otillar R.P."/>
            <person name="Pangilinan J."/>
            <person name="Peng Y."/>
            <person name="Rokas A."/>
            <person name="Rosa C.A."/>
            <person name="Scheuner C."/>
            <person name="Sibirny A.A."/>
            <person name="Slot J.C."/>
            <person name="Stielow J.B."/>
            <person name="Sun H."/>
            <person name="Kurtzman C.P."/>
            <person name="Blackwell M."/>
            <person name="Grigoriev I.V."/>
            <person name="Jeffries T.W."/>
        </authorList>
    </citation>
    <scope>NUCLEOTIDE SEQUENCE [LARGE SCALE GENOMIC DNA]</scope>
    <source>
        <strain evidence="7">DSM 1968</strain>
    </source>
</reference>
<dbReference type="OrthoDB" id="338650at2759"/>
<dbReference type="Gene3D" id="3.30.470.160">
    <property type="entry name" value="Inositol polyphosphate kinase"/>
    <property type="match status" value="1"/>
</dbReference>
<evidence type="ECO:0000256" key="5">
    <source>
        <dbReference type="SAM" id="MobiDB-lite"/>
    </source>
</evidence>
<dbReference type="GO" id="GO:0005737">
    <property type="term" value="C:cytoplasm"/>
    <property type="evidence" value="ECO:0007669"/>
    <property type="project" value="TreeGrafter"/>
</dbReference>
<dbReference type="GO" id="GO:0000821">
    <property type="term" value="P:regulation of arginine metabolic process"/>
    <property type="evidence" value="ECO:0007669"/>
    <property type="project" value="EnsemblFungi"/>
</dbReference>
<dbReference type="Proteomes" id="UP000095038">
    <property type="component" value="Unassembled WGS sequence"/>
</dbReference>
<dbReference type="PANTHER" id="PTHR12400:SF103">
    <property type="entry name" value="INOSITOL POLYPHOSPHATE MULTIKINASE"/>
    <property type="match status" value="1"/>
</dbReference>
<dbReference type="InParanoid" id="A0A1D2VB71"/>
<dbReference type="GO" id="GO:0000825">
    <property type="term" value="F:inositol-1,3,4,5-tetrakisphosphate 6-kinase activity"/>
    <property type="evidence" value="ECO:0007669"/>
    <property type="project" value="EnsemblFungi"/>
</dbReference>
<dbReference type="EC" id="2.7.-.-" evidence="4"/>
<dbReference type="GO" id="GO:0030674">
    <property type="term" value="F:protein-macromolecule adaptor activity"/>
    <property type="evidence" value="ECO:0007669"/>
    <property type="project" value="EnsemblFungi"/>
</dbReference>
<dbReference type="GO" id="GO:0045944">
    <property type="term" value="P:positive regulation of transcription by RNA polymerase II"/>
    <property type="evidence" value="ECO:0007669"/>
    <property type="project" value="EnsemblFungi"/>
</dbReference>
<evidence type="ECO:0000256" key="2">
    <source>
        <dbReference type="ARBA" id="ARBA00022679"/>
    </source>
</evidence>
<feature type="region of interest" description="Disordered" evidence="5">
    <location>
        <begin position="319"/>
        <end position="352"/>
    </location>
</feature>
<dbReference type="GO" id="GO:0016236">
    <property type="term" value="P:macroautophagy"/>
    <property type="evidence" value="ECO:0007669"/>
    <property type="project" value="EnsemblFungi"/>
</dbReference>
<keyword evidence="7" id="KW-1185">Reference proteome</keyword>
<protein>
    <recommendedName>
        <fullName evidence="4">Kinase</fullName>
        <ecNumber evidence="4">2.7.-.-</ecNumber>
    </recommendedName>
</protein>
<proteinExistence type="inferred from homology"/>
<dbReference type="GO" id="GO:0005634">
    <property type="term" value="C:nucleus"/>
    <property type="evidence" value="ECO:0007669"/>
    <property type="project" value="EnsemblFungi"/>
</dbReference>
<keyword evidence="3 4" id="KW-0418">Kinase</keyword>
<dbReference type="STRING" id="1344418.A0A1D2VB71"/>
<dbReference type="EMBL" id="KV454489">
    <property type="protein sequence ID" value="ODV58850.1"/>
    <property type="molecule type" value="Genomic_DNA"/>
</dbReference>
<comment type="similarity">
    <text evidence="1 4">Belongs to the inositol phosphokinase (IPK) family.</text>
</comment>
<dbReference type="GO" id="GO:0008440">
    <property type="term" value="F:inositol-1,4,5-trisphosphate 3-kinase activity"/>
    <property type="evidence" value="ECO:0007669"/>
    <property type="project" value="EnsemblFungi"/>
</dbReference>
<dbReference type="GO" id="GO:0000122">
    <property type="term" value="P:negative regulation of transcription by RNA polymerase II"/>
    <property type="evidence" value="ECO:0007669"/>
    <property type="project" value="EnsemblFungi"/>
</dbReference>
<dbReference type="GO" id="GO:0000827">
    <property type="term" value="F:inositol-1,3,4,5,6-pentakisphosphate kinase activity"/>
    <property type="evidence" value="ECO:0007669"/>
    <property type="project" value="EnsemblFungi"/>
</dbReference>
<dbReference type="GeneID" id="30964501"/>
<dbReference type="SUPFAM" id="SSF56104">
    <property type="entry name" value="SAICAR synthase-like"/>
    <property type="match status" value="1"/>
</dbReference>
<sequence length="414" mass="47355">MDRFQDFFHQVAGHDGTLIDTSGLIFAKLAYQSEIDFYTRLQYSSPESKICNLDSLNSHDGDYDKYDEYGSRLKDWVPVFMGTLTPYAYSAPNNEGKDKDEITQLIEKTSNAVRCGGGSDAKQPTYIILNNLLYGYNYPSVIDIKLGSVLTDPLDPKISQKKHERLALVSKNTTSGSNSFRICGLRLFNDDDKIDLDMLNSTYSNRDGNRDDSFVKEEHIIKQSYNNKSYLKLNKGFGKSLKADNIKQALSLFFLSNSLSPIRKKKILENTLNRLKLFYNCLLDEEIRIFSCSLLIAYENDREKWDALNDHEVLLRDYPFGSSSEYDDDEDDGDDEDDEEEEAEEEKEKVEYRRKYVENDDFNGGTSVDNPPLSSLNLIDLAHARSVPNQGRDENIVEGVYNLMEILKAIYNSL</sequence>
<dbReference type="InterPro" id="IPR038286">
    <property type="entry name" value="IPK_sf"/>
</dbReference>
<organism evidence="6 7">
    <name type="scientific">Ascoidea rubescens DSM 1968</name>
    <dbReference type="NCBI Taxonomy" id="1344418"/>
    <lineage>
        <taxon>Eukaryota</taxon>
        <taxon>Fungi</taxon>
        <taxon>Dikarya</taxon>
        <taxon>Ascomycota</taxon>
        <taxon>Saccharomycotina</taxon>
        <taxon>Saccharomycetes</taxon>
        <taxon>Ascoideaceae</taxon>
        <taxon>Ascoidea</taxon>
    </lineage>
</organism>
<accession>A0A1D2VB71</accession>
<dbReference type="AlphaFoldDB" id="A0A1D2VB71"/>
<dbReference type="InterPro" id="IPR005522">
    <property type="entry name" value="IPK"/>
</dbReference>
<keyword evidence="2 4" id="KW-0808">Transferase</keyword>
<dbReference type="GO" id="GO:0050821">
    <property type="term" value="P:protein stabilization"/>
    <property type="evidence" value="ECO:0007669"/>
    <property type="project" value="EnsemblFungi"/>
</dbReference>
<evidence type="ECO:0000313" key="6">
    <source>
        <dbReference type="EMBL" id="ODV58850.1"/>
    </source>
</evidence>
<evidence type="ECO:0000256" key="3">
    <source>
        <dbReference type="ARBA" id="ARBA00022777"/>
    </source>
</evidence>
<feature type="compositionally biased region" description="Acidic residues" evidence="5">
    <location>
        <begin position="325"/>
        <end position="345"/>
    </location>
</feature>
<dbReference type="Pfam" id="PF03770">
    <property type="entry name" value="IPK"/>
    <property type="match status" value="1"/>
</dbReference>
<dbReference type="GO" id="GO:0032958">
    <property type="term" value="P:inositol phosphate biosynthetic process"/>
    <property type="evidence" value="ECO:0007669"/>
    <property type="project" value="EnsemblFungi"/>
</dbReference>
<dbReference type="RefSeq" id="XP_020045157.1">
    <property type="nucleotide sequence ID" value="XM_020190865.1"/>
</dbReference>
<dbReference type="PANTHER" id="PTHR12400">
    <property type="entry name" value="INOSITOL POLYPHOSPHATE KINASE"/>
    <property type="match status" value="1"/>
</dbReference>
<evidence type="ECO:0000256" key="1">
    <source>
        <dbReference type="ARBA" id="ARBA00007374"/>
    </source>
</evidence>
<dbReference type="GO" id="GO:0000823">
    <property type="term" value="F:inositol-1,4,5-trisphosphate 6-kinase activity"/>
    <property type="evidence" value="ECO:0007669"/>
    <property type="project" value="EnsemblFungi"/>
</dbReference>
<evidence type="ECO:0000256" key="4">
    <source>
        <dbReference type="RuleBase" id="RU363090"/>
    </source>
</evidence>
<name>A0A1D2VB71_9ASCO</name>
<evidence type="ECO:0000313" key="7">
    <source>
        <dbReference type="Proteomes" id="UP000095038"/>
    </source>
</evidence>
<dbReference type="GO" id="GO:0000824">
    <property type="term" value="F:inositol-1,4,5,6-tetrakisphosphate 3-kinase activity"/>
    <property type="evidence" value="ECO:0007669"/>
    <property type="project" value="EnsemblFungi"/>
</dbReference>